<evidence type="ECO:0000313" key="3">
    <source>
        <dbReference type="Proteomes" id="UP000615687"/>
    </source>
</evidence>
<comment type="caution">
    <text evidence="2">The sequence shown here is derived from an EMBL/GenBank/DDBJ whole genome shotgun (WGS) entry which is preliminary data.</text>
</comment>
<keyword evidence="3" id="KW-1185">Reference proteome</keyword>
<protein>
    <recommendedName>
        <fullName evidence="4">Secreted protein</fullName>
    </recommendedName>
</protein>
<keyword evidence="1" id="KW-0732">Signal</keyword>
<dbReference type="EMBL" id="JACYXJ010000002">
    <property type="protein sequence ID" value="MBD8875453.1"/>
    <property type="molecule type" value="Genomic_DNA"/>
</dbReference>
<evidence type="ECO:0008006" key="4">
    <source>
        <dbReference type="Google" id="ProtNLM"/>
    </source>
</evidence>
<dbReference type="RefSeq" id="WP_192107603.1">
    <property type="nucleotide sequence ID" value="NZ_JACYXJ010000002.1"/>
</dbReference>
<sequence>MSKLLIAAALSLVLFPFAAKAQPVEVLFQGVINAKGKDCPRVTNINPIGQRSSGSAVVAAACSNGGRHVIEIKPDYSLKYISTCRTYEGLGGKSCF</sequence>
<gene>
    <name evidence="2" type="ORF">IG617_04035</name>
</gene>
<reference evidence="2 3" key="1">
    <citation type="submission" date="2020-09" db="EMBL/GenBank/DDBJ databases">
        <title>The genome sequence of type strain Labrenzia polysiphoniae KACC 19711.</title>
        <authorList>
            <person name="Liu Y."/>
        </authorList>
    </citation>
    <scope>NUCLEOTIDE SEQUENCE [LARGE SCALE GENOMIC DNA]</scope>
    <source>
        <strain evidence="2 3">KACC 19711</strain>
    </source>
</reference>
<evidence type="ECO:0000313" key="2">
    <source>
        <dbReference type="EMBL" id="MBD8875453.1"/>
    </source>
</evidence>
<feature type="chain" id="PRO_5047055920" description="Secreted protein" evidence="1">
    <location>
        <begin position="22"/>
        <end position="96"/>
    </location>
</feature>
<feature type="signal peptide" evidence="1">
    <location>
        <begin position="1"/>
        <end position="21"/>
    </location>
</feature>
<proteinExistence type="predicted"/>
<accession>A0ABR9C775</accession>
<evidence type="ECO:0000256" key="1">
    <source>
        <dbReference type="SAM" id="SignalP"/>
    </source>
</evidence>
<organism evidence="2 3">
    <name type="scientific">Roseibium polysiphoniae</name>
    <dbReference type="NCBI Taxonomy" id="2571221"/>
    <lineage>
        <taxon>Bacteria</taxon>
        <taxon>Pseudomonadati</taxon>
        <taxon>Pseudomonadota</taxon>
        <taxon>Alphaproteobacteria</taxon>
        <taxon>Hyphomicrobiales</taxon>
        <taxon>Stappiaceae</taxon>
        <taxon>Roseibium</taxon>
    </lineage>
</organism>
<dbReference type="Proteomes" id="UP000615687">
    <property type="component" value="Unassembled WGS sequence"/>
</dbReference>
<name>A0ABR9C775_9HYPH</name>